<dbReference type="Proteomes" id="UP000248326">
    <property type="component" value="Unassembled WGS sequence"/>
</dbReference>
<feature type="signal peptide" evidence="2">
    <location>
        <begin position="1"/>
        <end position="20"/>
    </location>
</feature>
<dbReference type="RefSeq" id="WP_110885774.1">
    <property type="nucleotide sequence ID" value="NZ_QJSX01000003.1"/>
</dbReference>
<name>A0A318SB45_9DEIO</name>
<evidence type="ECO:0000256" key="2">
    <source>
        <dbReference type="SAM" id="SignalP"/>
    </source>
</evidence>
<feature type="chain" id="PRO_5016466323" evidence="2">
    <location>
        <begin position="21"/>
        <end position="330"/>
    </location>
</feature>
<keyword evidence="4" id="KW-1185">Reference proteome</keyword>
<protein>
    <submittedName>
        <fullName evidence="3">Uncharacterized protein DUF4352</fullName>
    </submittedName>
</protein>
<reference evidence="3 4" key="1">
    <citation type="submission" date="2018-06" db="EMBL/GenBank/DDBJ databases">
        <title>Genomic Encyclopedia of Type Strains, Phase IV (KMG-IV): sequencing the most valuable type-strain genomes for metagenomic binning, comparative biology and taxonomic classification.</title>
        <authorList>
            <person name="Goeker M."/>
        </authorList>
    </citation>
    <scope>NUCLEOTIDE SEQUENCE [LARGE SCALE GENOMIC DNA]</scope>
    <source>
        <strain evidence="3 4">DSM 18048</strain>
    </source>
</reference>
<evidence type="ECO:0000256" key="1">
    <source>
        <dbReference type="ARBA" id="ARBA00022729"/>
    </source>
</evidence>
<sequence>MRVPIILPALTLALATTAFAANPPATAPAVMGTTQLDGQNAKIGQTFTIGKRDPINITLVSASYTTTRALLGTLTIVPKANEKLLVLRFTAHNPQKQDTDLYGLSFTAVDALDVNFSNEQTFVRAGTSTPFTGSIKPAQKVEVTAVIRVPASGVVPKLIVQRDADPVLRYDLRGVVQKLPVPFADPKDASGATALADGPAKMNVFYPVGRYDVKLEDVTFSGEAMNGRDAPSGKRLVLATLTIKNAGADEDTPGSGRFWPELVDADGEPVKYWLLAKGSRPEEATGRSLKPGEEYRVRLVFVAPQGVGLKSLVLREPNSHGLVFDLGGVK</sequence>
<organism evidence="3 4">
    <name type="scientific">Deinococcus yavapaiensis KR-236</name>
    <dbReference type="NCBI Taxonomy" id="694435"/>
    <lineage>
        <taxon>Bacteria</taxon>
        <taxon>Thermotogati</taxon>
        <taxon>Deinococcota</taxon>
        <taxon>Deinococci</taxon>
        <taxon>Deinococcales</taxon>
        <taxon>Deinococcaceae</taxon>
        <taxon>Deinococcus</taxon>
    </lineage>
</organism>
<evidence type="ECO:0000313" key="4">
    <source>
        <dbReference type="Proteomes" id="UP000248326"/>
    </source>
</evidence>
<dbReference type="InterPro" id="IPR029050">
    <property type="entry name" value="Immunoprotect_excell_Ig-like"/>
</dbReference>
<dbReference type="Gene3D" id="2.60.40.1240">
    <property type="match status" value="2"/>
</dbReference>
<dbReference type="EMBL" id="QJSX01000003">
    <property type="protein sequence ID" value="PYE55440.1"/>
    <property type="molecule type" value="Genomic_DNA"/>
</dbReference>
<gene>
    <name evidence="3" type="ORF">DES52_103273</name>
</gene>
<dbReference type="OrthoDB" id="61939at2"/>
<proteinExistence type="predicted"/>
<keyword evidence="1 2" id="KW-0732">Signal</keyword>
<evidence type="ECO:0000313" key="3">
    <source>
        <dbReference type="EMBL" id="PYE55440.1"/>
    </source>
</evidence>
<accession>A0A318SB45</accession>
<dbReference type="AlphaFoldDB" id="A0A318SB45"/>
<comment type="caution">
    <text evidence="3">The sequence shown here is derived from an EMBL/GenBank/DDBJ whole genome shotgun (WGS) entry which is preliminary data.</text>
</comment>